<organism evidence="4 5">
    <name type="scientific">Hyaloscypha hepaticicola</name>
    <dbReference type="NCBI Taxonomy" id="2082293"/>
    <lineage>
        <taxon>Eukaryota</taxon>
        <taxon>Fungi</taxon>
        <taxon>Dikarya</taxon>
        <taxon>Ascomycota</taxon>
        <taxon>Pezizomycotina</taxon>
        <taxon>Leotiomycetes</taxon>
        <taxon>Helotiales</taxon>
        <taxon>Hyaloscyphaceae</taxon>
        <taxon>Hyaloscypha</taxon>
    </lineage>
</organism>
<gene>
    <name evidence="4" type="ORF">NA56DRAFT_409878</name>
</gene>
<keyword evidence="1" id="KW-0547">Nucleotide-binding</keyword>
<dbReference type="PANTHER" id="PTHR43272:SF33">
    <property type="entry name" value="AMP-BINDING DOMAIN-CONTAINING PROTEIN-RELATED"/>
    <property type="match status" value="1"/>
</dbReference>
<dbReference type="InterPro" id="IPR020845">
    <property type="entry name" value="AMP-binding_CS"/>
</dbReference>
<dbReference type="GO" id="GO:0016020">
    <property type="term" value="C:membrane"/>
    <property type="evidence" value="ECO:0007669"/>
    <property type="project" value="TreeGrafter"/>
</dbReference>
<dbReference type="InterPro" id="IPR042099">
    <property type="entry name" value="ANL_N_sf"/>
</dbReference>
<dbReference type="OrthoDB" id="1700726at2759"/>
<dbReference type="Proteomes" id="UP000235672">
    <property type="component" value="Unassembled WGS sequence"/>
</dbReference>
<keyword evidence="4" id="KW-0436">Ligase</keyword>
<keyword evidence="5" id="KW-1185">Reference proteome</keyword>
<dbReference type="InterPro" id="IPR000873">
    <property type="entry name" value="AMP-dep_synth/lig_dom"/>
</dbReference>
<dbReference type="AlphaFoldDB" id="A0A2J6PIS0"/>
<dbReference type="EMBL" id="KZ613526">
    <property type="protein sequence ID" value="PMD13900.1"/>
    <property type="molecule type" value="Genomic_DNA"/>
</dbReference>
<protein>
    <submittedName>
        <fullName evidence="4">Long-chain-fatty-acid-CoA ligase/ protein binding protein</fullName>
    </submittedName>
</protein>
<dbReference type="STRING" id="1745343.A0A2J6PIS0"/>
<keyword evidence="2" id="KW-0067">ATP-binding</keyword>
<evidence type="ECO:0000259" key="3">
    <source>
        <dbReference type="Pfam" id="PF00501"/>
    </source>
</evidence>
<name>A0A2J6PIS0_9HELO</name>
<evidence type="ECO:0000313" key="5">
    <source>
        <dbReference type="Proteomes" id="UP000235672"/>
    </source>
</evidence>
<sequence length="704" mass="77507">MAPAQDPAAFVKLLKTPPPPGSPYSLPIPGSAKEDRTAVYRHWRFVDKPLLQTCDPEVLTSHDFFEQSAKKRPNARCLGSRKWDPVTKTYGNYEWVTYAETALRRKNFGAGIVELHKKAGVTEEQYGVGLWCQNRPEWQISDLGCMSQSLFTVSIYDTLGPETTEYIINHASLKCVITSLPHIPTLLKIASRCPTMKIIVSLDPLDAGEQPGNSKAALLNALAVDAGIQIHYIKDVEALGAASGLPMKPPRPDDLVTINYTSGTTGNPKGVMLTHANAVGATSTALSQIGTLKDDVLCSYLPLAHIYQRVAEHGQLAAGAAIGYFHGDILGLVDDMKLLRPTGFNSVPRLYNRFGSAIRTATLDAPGFKGALGRHVINTKLASMKLPPGQATNKHFLYDRFFTPKLRSAFGLQRARGMVSGSAPLDPTLHQFLRAAFGNDIVQGYGLTESYATGLCQYDDDFSSGNCGAVGAGFELCLRSVPDMEYLVTDTPNPRGELMLRGTPVFKGYYKNEAETAKAMTEDGWFRTGDIAEVDSMGRFKIVDRVKNVLKLAQGEYVSPERIENVYMANTNIIAQAYVHGDSTQAFLVSVFGIDPVAFAPFASGILKRKIEPEDLEAVKAAAKDVRVRKAVIKELEKIGKKNKFNSWERVRNCHLEVEPFTIENELLTPTLKLKRPQTAKKFRAELDRMYEESLAEETPRAKL</sequence>
<dbReference type="Gene3D" id="3.40.50.12780">
    <property type="entry name" value="N-terminal domain of ligase-like"/>
    <property type="match status" value="1"/>
</dbReference>
<dbReference type="GO" id="GO:0005524">
    <property type="term" value="F:ATP binding"/>
    <property type="evidence" value="ECO:0007669"/>
    <property type="project" value="UniProtKB-KW"/>
</dbReference>
<dbReference type="Pfam" id="PF00501">
    <property type="entry name" value="AMP-binding"/>
    <property type="match status" value="1"/>
</dbReference>
<accession>A0A2J6PIS0</accession>
<dbReference type="PROSITE" id="PS00455">
    <property type="entry name" value="AMP_BINDING"/>
    <property type="match status" value="1"/>
</dbReference>
<evidence type="ECO:0000256" key="1">
    <source>
        <dbReference type="ARBA" id="ARBA00022741"/>
    </source>
</evidence>
<dbReference type="GO" id="GO:0005783">
    <property type="term" value="C:endoplasmic reticulum"/>
    <property type="evidence" value="ECO:0007669"/>
    <property type="project" value="TreeGrafter"/>
</dbReference>
<dbReference type="SUPFAM" id="SSF56801">
    <property type="entry name" value="Acetyl-CoA synthetase-like"/>
    <property type="match status" value="1"/>
</dbReference>
<dbReference type="PANTHER" id="PTHR43272">
    <property type="entry name" value="LONG-CHAIN-FATTY-ACID--COA LIGASE"/>
    <property type="match status" value="1"/>
</dbReference>
<reference evidence="4" key="1">
    <citation type="submission" date="2016-05" db="EMBL/GenBank/DDBJ databases">
        <title>A degradative enzymes factory behind the ericoid mycorrhizal symbiosis.</title>
        <authorList>
            <consortium name="DOE Joint Genome Institute"/>
            <person name="Martino E."/>
            <person name="Morin E."/>
            <person name="Grelet G."/>
            <person name="Kuo A."/>
            <person name="Kohler A."/>
            <person name="Daghino S."/>
            <person name="Barry K."/>
            <person name="Choi C."/>
            <person name="Cichocki N."/>
            <person name="Clum A."/>
            <person name="Copeland A."/>
            <person name="Hainaut M."/>
            <person name="Haridas S."/>
            <person name="Labutti K."/>
            <person name="Lindquist E."/>
            <person name="Lipzen A."/>
            <person name="Khouja H.-R."/>
            <person name="Murat C."/>
            <person name="Ohm R."/>
            <person name="Olson A."/>
            <person name="Spatafora J."/>
            <person name="Veneault-Fourrey C."/>
            <person name="Henrissat B."/>
            <person name="Grigoriev I."/>
            <person name="Martin F."/>
            <person name="Perotto S."/>
        </authorList>
    </citation>
    <scope>NUCLEOTIDE SEQUENCE [LARGE SCALE GENOMIC DNA]</scope>
    <source>
        <strain evidence="4">UAMH 7357</strain>
    </source>
</reference>
<proteinExistence type="predicted"/>
<evidence type="ECO:0000313" key="4">
    <source>
        <dbReference type="EMBL" id="PMD13900.1"/>
    </source>
</evidence>
<evidence type="ECO:0000256" key="2">
    <source>
        <dbReference type="ARBA" id="ARBA00022840"/>
    </source>
</evidence>
<feature type="domain" description="AMP-dependent synthetase/ligase" evidence="3">
    <location>
        <begin position="65"/>
        <end position="510"/>
    </location>
</feature>
<dbReference type="GO" id="GO:0004467">
    <property type="term" value="F:long-chain fatty acid-CoA ligase activity"/>
    <property type="evidence" value="ECO:0007669"/>
    <property type="project" value="TreeGrafter"/>
</dbReference>